<proteinExistence type="predicted"/>
<dbReference type="SUPFAM" id="SSF53098">
    <property type="entry name" value="Ribonuclease H-like"/>
    <property type="match status" value="1"/>
</dbReference>
<dbReference type="EMBL" id="JAGZEE010000116">
    <property type="protein sequence ID" value="MBS5413803.1"/>
    <property type="molecule type" value="Genomic_DNA"/>
</dbReference>
<dbReference type="AlphaFoldDB" id="A0A943DW68"/>
<reference evidence="2" key="1">
    <citation type="submission" date="2021-02" db="EMBL/GenBank/DDBJ databases">
        <title>Infant gut strain persistence is associated with maternal origin, phylogeny, and functional potential including surface adhesion and iron acquisition.</title>
        <authorList>
            <person name="Lou Y.C."/>
        </authorList>
    </citation>
    <scope>NUCLEOTIDE SEQUENCE</scope>
    <source>
        <strain evidence="2">L3_082_243G1_dasL3_082_243G1_maxbin2.maxbin.015s ta_sub</strain>
    </source>
</reference>
<dbReference type="GO" id="GO:0004803">
    <property type="term" value="F:transposase activity"/>
    <property type="evidence" value="ECO:0007669"/>
    <property type="project" value="InterPro"/>
</dbReference>
<feature type="domain" description="Transposase IS4-like" evidence="1">
    <location>
        <begin position="172"/>
        <end position="354"/>
    </location>
</feature>
<accession>A0A943DW68</accession>
<dbReference type="InterPro" id="IPR012337">
    <property type="entry name" value="RNaseH-like_sf"/>
</dbReference>
<dbReference type="Gene3D" id="1.10.740.10">
    <property type="entry name" value="Transferase Inhibitor Protein From Tn5, Chain"/>
    <property type="match status" value="1"/>
</dbReference>
<dbReference type="PANTHER" id="PTHR37319">
    <property type="entry name" value="TRANSPOSASE"/>
    <property type="match status" value="1"/>
</dbReference>
<dbReference type="Pfam" id="PF01609">
    <property type="entry name" value="DDE_Tnp_1"/>
    <property type="match status" value="1"/>
</dbReference>
<dbReference type="GO" id="GO:0003677">
    <property type="term" value="F:DNA binding"/>
    <property type="evidence" value="ECO:0007669"/>
    <property type="project" value="InterPro"/>
</dbReference>
<protein>
    <submittedName>
        <fullName evidence="2">IS4 family transposase</fullName>
    </submittedName>
</protein>
<evidence type="ECO:0000259" key="1">
    <source>
        <dbReference type="Pfam" id="PF01609"/>
    </source>
</evidence>
<evidence type="ECO:0000313" key="2">
    <source>
        <dbReference type="EMBL" id="MBS5413803.1"/>
    </source>
</evidence>
<dbReference type="InterPro" id="IPR047768">
    <property type="entry name" value="Tn5p-like"/>
</dbReference>
<gene>
    <name evidence="2" type="ORF">KHY35_24395</name>
</gene>
<dbReference type="Gene3D" id="3.90.350.10">
    <property type="entry name" value="Transposase Inhibitor Protein From Tn5, Chain A, domain 1"/>
    <property type="match status" value="1"/>
</dbReference>
<dbReference type="InterPro" id="IPR014737">
    <property type="entry name" value="Transposase_Tn5-like_C"/>
</dbReference>
<comment type="caution">
    <text evidence="2">The sequence shown here is derived from an EMBL/GenBank/DDBJ whole genome shotgun (WGS) entry which is preliminary data.</text>
</comment>
<sequence length="456" mass="52268">MRDPRLLRRLNLICSQMVVHQSAIVNQFSKEHKEKMGAYRFLNNSSVSSDAILSGLIQTCCKNASGRKHLLCIQDTSEINYEAHVERMKKKTASPGIVGQRQCGTFLHPVLVVDGSSHIPIGFSSVKQWNRSPDALSREERNYRYQPIEEKESYRWIESGMAASEQMPRDAVKTIIGDREADIFELFSRIPADNVHLLIRSVHERNCRLDDPDCSLHLNTLMEQAVLRAEYSFEVLPGSGRKKRVACMELRFERVTLCAPVNGPAKGSPPVSLYCIHVKEKSSSTPVNESPIEWRLLTTHVVETVEQAIECIGWYRCRWLIEELFRVLKRKGFMIEDAQLETVSALQKLILISLQAALQVMVLKLSFDKEDEKLSSEIYFTSKEIELLHIVGKKSEGNTKIQQNPYKKESMAWAAWIIARLGAWSAYKSQSIPGYITFKNGLDRFYTQFELYEFIR</sequence>
<dbReference type="Proteomes" id="UP000782901">
    <property type="component" value="Unassembled WGS sequence"/>
</dbReference>
<dbReference type="InterPro" id="IPR002559">
    <property type="entry name" value="Transposase_11"/>
</dbReference>
<dbReference type="InterPro" id="IPR054836">
    <property type="entry name" value="Tn5_transposase"/>
</dbReference>
<dbReference type="GO" id="GO:0006313">
    <property type="term" value="P:DNA transposition"/>
    <property type="evidence" value="ECO:0007669"/>
    <property type="project" value="InterPro"/>
</dbReference>
<name>A0A943DW68_BACT4</name>
<organism evidence="2 3">
    <name type="scientific">Bacteroides thetaiotaomicron</name>
    <dbReference type="NCBI Taxonomy" id="818"/>
    <lineage>
        <taxon>Bacteria</taxon>
        <taxon>Pseudomonadati</taxon>
        <taxon>Bacteroidota</taxon>
        <taxon>Bacteroidia</taxon>
        <taxon>Bacteroidales</taxon>
        <taxon>Bacteroidaceae</taxon>
        <taxon>Bacteroides</taxon>
    </lineage>
</organism>
<dbReference type="NCBIfam" id="NF033590">
    <property type="entry name" value="transpos_IS4_3"/>
    <property type="match status" value="1"/>
</dbReference>
<dbReference type="PANTHER" id="PTHR37319:SF1">
    <property type="entry name" value="TRANSPOSASE TN5 DIMERISATION DOMAIN-CONTAINING PROTEIN"/>
    <property type="match status" value="1"/>
</dbReference>
<evidence type="ECO:0000313" key="3">
    <source>
        <dbReference type="Proteomes" id="UP000782901"/>
    </source>
</evidence>